<sequence>MSAAAKQKSGIRNRASGVNARPATAWVDVGIESAAHTPAAADAVTPMAVRLADKSTGPHSSTNSAAPAVIKIGMIVYKSCRVIQAPKQKSSPQRTQRSTEGSEDNSFVDQTCLVRAFQ</sequence>
<organism evidence="2 3">
    <name type="scientific">Geomonas paludis</name>
    <dbReference type="NCBI Taxonomy" id="2740185"/>
    <lineage>
        <taxon>Bacteria</taxon>
        <taxon>Pseudomonadati</taxon>
        <taxon>Thermodesulfobacteriota</taxon>
        <taxon>Desulfuromonadia</taxon>
        <taxon>Geobacterales</taxon>
        <taxon>Geobacteraceae</taxon>
        <taxon>Geomonas</taxon>
    </lineage>
</organism>
<name>A0A6V8MQT6_9BACT</name>
<accession>A0A6V8MQT6</accession>
<dbReference type="AlphaFoldDB" id="A0A6V8MQT6"/>
<evidence type="ECO:0000313" key="3">
    <source>
        <dbReference type="Proteomes" id="UP000568888"/>
    </source>
</evidence>
<feature type="region of interest" description="Disordered" evidence="1">
    <location>
        <begin position="85"/>
        <end position="111"/>
    </location>
</feature>
<comment type="caution">
    <text evidence="2">The sequence shown here is derived from an EMBL/GenBank/DDBJ whole genome shotgun (WGS) entry which is preliminary data.</text>
</comment>
<gene>
    <name evidence="2" type="ORF">GMPD_03550</name>
</gene>
<evidence type="ECO:0000256" key="1">
    <source>
        <dbReference type="SAM" id="MobiDB-lite"/>
    </source>
</evidence>
<feature type="compositionally biased region" description="Polar residues" evidence="1">
    <location>
        <begin position="87"/>
        <end position="109"/>
    </location>
</feature>
<proteinExistence type="predicted"/>
<evidence type="ECO:0000313" key="2">
    <source>
        <dbReference type="EMBL" id="GFO62436.1"/>
    </source>
</evidence>
<dbReference type="Proteomes" id="UP000568888">
    <property type="component" value="Unassembled WGS sequence"/>
</dbReference>
<dbReference type="EMBL" id="BLXY01000001">
    <property type="protein sequence ID" value="GFO62436.1"/>
    <property type="molecule type" value="Genomic_DNA"/>
</dbReference>
<protein>
    <submittedName>
        <fullName evidence="2">Uncharacterized protein</fullName>
    </submittedName>
</protein>
<reference evidence="3" key="1">
    <citation type="submission" date="2020-06" db="EMBL/GenBank/DDBJ databases">
        <title>Draft genomic sequecing of Geomonas sp. Red736.</title>
        <authorList>
            <person name="Itoh H."/>
            <person name="Xu Z.X."/>
            <person name="Ushijima N."/>
            <person name="Masuda Y."/>
            <person name="Shiratori Y."/>
            <person name="Senoo K."/>
        </authorList>
    </citation>
    <scope>NUCLEOTIDE SEQUENCE [LARGE SCALE GENOMIC DNA]</scope>
    <source>
        <strain evidence="3">Red736</strain>
    </source>
</reference>